<dbReference type="AlphaFoldDB" id="A0A0B2X4L0"/>
<dbReference type="EMBL" id="AZHE01000002">
    <property type="protein sequence ID" value="KHO00380.1"/>
    <property type="molecule type" value="Genomic_DNA"/>
</dbReference>
<name>A0A0B2X4L0_METAS</name>
<dbReference type="OrthoDB" id="5295431at2759"/>
<reference evidence="1 2" key="1">
    <citation type="journal article" date="2014" name="Proc. Natl. Acad. Sci. U.S.A.">
        <title>Trajectory and genomic determinants of fungal-pathogen speciation and host adaptation.</title>
        <authorList>
            <person name="Hu X."/>
            <person name="Xiao G."/>
            <person name="Zheng P."/>
            <person name="Shang Y."/>
            <person name="Su Y."/>
            <person name="Zhang X."/>
            <person name="Liu X."/>
            <person name="Zhan S."/>
            <person name="St Leger R.J."/>
            <person name="Wang C."/>
        </authorList>
    </citation>
    <scope>NUCLEOTIDE SEQUENCE [LARGE SCALE GENOMIC DNA]</scope>
    <source>
        <strain evidence="1 2">ARSEF 1941</strain>
    </source>
</reference>
<gene>
    <name evidence="1" type="ORF">MAM_01158</name>
</gene>
<dbReference type="STRING" id="1081103.A0A0B2X4L0"/>
<dbReference type="InterPro" id="IPR011330">
    <property type="entry name" value="Glyco_hydro/deAcase_b/a-brl"/>
</dbReference>
<protein>
    <submittedName>
        <fullName evidence="1">Lactam utilization protein lamB</fullName>
    </submittedName>
</protein>
<dbReference type="Pfam" id="PF03746">
    <property type="entry name" value="LamB_YcsF"/>
    <property type="match status" value="1"/>
</dbReference>
<evidence type="ECO:0000313" key="1">
    <source>
        <dbReference type="EMBL" id="KHO00380.1"/>
    </source>
</evidence>
<keyword evidence="2" id="KW-1185">Reference proteome</keyword>
<dbReference type="HOGENOM" id="CLU_069535_0_0_1"/>
<dbReference type="PANTHER" id="PTHR30292:SF0">
    <property type="entry name" value="5-OXOPROLINASE SUBUNIT A"/>
    <property type="match status" value="1"/>
</dbReference>
<dbReference type="Gene3D" id="3.20.20.370">
    <property type="entry name" value="Glycoside hydrolase/deacetylase"/>
    <property type="match status" value="1"/>
</dbReference>
<evidence type="ECO:0000313" key="2">
    <source>
        <dbReference type="Proteomes" id="UP000030816"/>
    </source>
</evidence>
<accession>A0A0B2X4L0</accession>
<dbReference type="GeneID" id="63735613"/>
<proteinExistence type="predicted"/>
<comment type="caution">
    <text evidence="1">The sequence shown here is derived from an EMBL/GenBank/DDBJ whole genome shotgun (WGS) entry which is preliminary data.</text>
</comment>
<dbReference type="NCBIfam" id="NF003814">
    <property type="entry name" value="PRK05406.1-3"/>
    <property type="match status" value="1"/>
</dbReference>
<dbReference type="InterPro" id="IPR005501">
    <property type="entry name" value="LamB/YcsF/PxpA-like"/>
</dbReference>
<organism evidence="1 2">
    <name type="scientific">Metarhizium album (strain ARSEF 1941)</name>
    <dbReference type="NCBI Taxonomy" id="1081103"/>
    <lineage>
        <taxon>Eukaryota</taxon>
        <taxon>Fungi</taxon>
        <taxon>Dikarya</taxon>
        <taxon>Ascomycota</taxon>
        <taxon>Pezizomycotina</taxon>
        <taxon>Sordariomycetes</taxon>
        <taxon>Hypocreomycetidae</taxon>
        <taxon>Hypocreales</taxon>
        <taxon>Clavicipitaceae</taxon>
        <taxon>Metarhizium</taxon>
    </lineage>
</organism>
<dbReference type="RefSeq" id="XP_040681445.1">
    <property type="nucleotide sequence ID" value="XM_040819957.1"/>
</dbReference>
<sequence length="259" mass="28497">MASGLAQKYEINADIGEGFGRWRMGPDEELIPLIDAANVACGFHAGDPSIMLKTVRLCKKHNVRVGAHPGLQDLFGFGRRKIEVDPGDMCAMVLYQVGALKAMLDAEGLELSHVKPHGELFFYMQRDREIMRAVLEACAPFRVPVYACQNPEQEAMCAEMGIAFQGELYVDIDYSPEGRLVPVSQSHPVTPELCYGRVVAATTADTGRDIDGTQFTFGFQGKPFSICLHSDAPTVLQNARMVRRAVDEVNKVKFSVGLN</sequence>
<dbReference type="SUPFAM" id="SSF88713">
    <property type="entry name" value="Glycoside hydrolase/deacetylase"/>
    <property type="match status" value="1"/>
</dbReference>
<dbReference type="PANTHER" id="PTHR30292">
    <property type="entry name" value="UNCHARACTERIZED PROTEIN YBGL-RELATED"/>
    <property type="match status" value="1"/>
</dbReference>
<dbReference type="GO" id="GO:0005975">
    <property type="term" value="P:carbohydrate metabolic process"/>
    <property type="evidence" value="ECO:0007669"/>
    <property type="project" value="InterPro"/>
</dbReference>
<dbReference type="Proteomes" id="UP000030816">
    <property type="component" value="Unassembled WGS sequence"/>
</dbReference>